<reference evidence="2" key="1">
    <citation type="journal article" date="2020" name="Ecol. Evol.">
        <title>Genome structure and content of the rice root-knot nematode (Meloidogyne graminicola).</title>
        <authorList>
            <person name="Phan N.T."/>
            <person name="Danchin E.G.J."/>
            <person name="Klopp C."/>
            <person name="Perfus-Barbeoch L."/>
            <person name="Kozlowski D.K."/>
            <person name="Koutsovoulos G.D."/>
            <person name="Lopez-Roques C."/>
            <person name="Bouchez O."/>
            <person name="Zahm M."/>
            <person name="Besnard G."/>
            <person name="Bellafiore S."/>
        </authorList>
    </citation>
    <scope>NUCLEOTIDE SEQUENCE</scope>
    <source>
        <strain evidence="2">VN-18</strain>
    </source>
</reference>
<comment type="caution">
    <text evidence="2">The sequence shown here is derived from an EMBL/GenBank/DDBJ whole genome shotgun (WGS) entry which is preliminary data.</text>
</comment>
<keyword evidence="2" id="KW-0418">Kinase</keyword>
<dbReference type="InterPro" id="IPR011009">
    <property type="entry name" value="Kinase-like_dom_sf"/>
</dbReference>
<dbReference type="InterPro" id="IPR050235">
    <property type="entry name" value="CK1_Ser-Thr_kinase"/>
</dbReference>
<evidence type="ECO:0000313" key="2">
    <source>
        <dbReference type="EMBL" id="KAF7636106.1"/>
    </source>
</evidence>
<evidence type="ECO:0000313" key="3">
    <source>
        <dbReference type="Proteomes" id="UP000605970"/>
    </source>
</evidence>
<dbReference type="OrthoDB" id="5979581at2759"/>
<dbReference type="Proteomes" id="UP000605970">
    <property type="component" value="Unassembled WGS sequence"/>
</dbReference>
<accession>A0A8S9ZS63</accession>
<protein>
    <submittedName>
        <fullName evidence="2">Serine/threonine-protein kinase</fullName>
    </submittedName>
</protein>
<dbReference type="Gene3D" id="1.10.510.10">
    <property type="entry name" value="Transferase(Phosphotransferase) domain 1"/>
    <property type="match status" value="1"/>
</dbReference>
<dbReference type="GO" id="GO:0004672">
    <property type="term" value="F:protein kinase activity"/>
    <property type="evidence" value="ECO:0007669"/>
    <property type="project" value="InterPro"/>
</dbReference>
<evidence type="ECO:0000259" key="1">
    <source>
        <dbReference type="PROSITE" id="PS50011"/>
    </source>
</evidence>
<dbReference type="InterPro" id="IPR000719">
    <property type="entry name" value="Prot_kinase_dom"/>
</dbReference>
<keyword evidence="3" id="KW-1185">Reference proteome</keyword>
<name>A0A8S9ZS63_9BILA</name>
<dbReference type="GO" id="GO:0005524">
    <property type="term" value="F:ATP binding"/>
    <property type="evidence" value="ECO:0007669"/>
    <property type="project" value="InterPro"/>
</dbReference>
<dbReference type="EMBL" id="JABEBT010000034">
    <property type="protein sequence ID" value="KAF7636106.1"/>
    <property type="molecule type" value="Genomic_DNA"/>
</dbReference>
<dbReference type="SUPFAM" id="SSF56112">
    <property type="entry name" value="Protein kinase-like (PK-like)"/>
    <property type="match status" value="1"/>
</dbReference>
<proteinExistence type="predicted"/>
<organism evidence="2 3">
    <name type="scientific">Meloidogyne graminicola</name>
    <dbReference type="NCBI Taxonomy" id="189291"/>
    <lineage>
        <taxon>Eukaryota</taxon>
        <taxon>Metazoa</taxon>
        <taxon>Ecdysozoa</taxon>
        <taxon>Nematoda</taxon>
        <taxon>Chromadorea</taxon>
        <taxon>Rhabditida</taxon>
        <taxon>Tylenchina</taxon>
        <taxon>Tylenchomorpha</taxon>
        <taxon>Tylenchoidea</taxon>
        <taxon>Meloidogynidae</taxon>
        <taxon>Meloidogyninae</taxon>
        <taxon>Meloidogyne</taxon>
    </lineage>
</organism>
<keyword evidence="2" id="KW-0808">Transferase</keyword>
<dbReference type="PANTHER" id="PTHR11909">
    <property type="entry name" value="CASEIN KINASE-RELATED"/>
    <property type="match status" value="1"/>
</dbReference>
<sequence length="313" mass="35777">MSNHALNIGTGLTLQTRCFTYTLGETIGGGDNAERIECAFKLGRISRRTKIETDVLLAAKEKNCRYIPKLLDYGEIKDMDCIYVVMENKGLDLHKLPWGREGKKFSLFTAVYTGLATLNCIEELHELGYVSRDIKSDNFVIGQTTDKRSIYIIDFELCRKYKDISGNIFAPRDSSPYRGLTVYGSINAHQNLELCRKDDIESWFYMLVELVPCSLPWSRAQSIFRLTNKKKIFLNFDIYTAKQSVLNMDTFLENCPQGYKEIIQAITKLNFGDKPPYNQIKNVLQNILVELGANNESPLDWETPDEEIVSSDD</sequence>
<dbReference type="SMART" id="SM00220">
    <property type="entry name" value="S_TKc"/>
    <property type="match status" value="1"/>
</dbReference>
<dbReference type="PROSITE" id="PS50011">
    <property type="entry name" value="PROTEIN_KINASE_DOM"/>
    <property type="match status" value="1"/>
</dbReference>
<dbReference type="AlphaFoldDB" id="A0A8S9ZS63"/>
<feature type="domain" description="Protein kinase" evidence="1">
    <location>
        <begin position="1"/>
        <end position="288"/>
    </location>
</feature>
<gene>
    <name evidence="2" type="ORF">Mgra_00004551</name>
</gene>